<dbReference type="SUPFAM" id="SSF46946">
    <property type="entry name" value="S13-like H2TH domain"/>
    <property type="match status" value="1"/>
</dbReference>
<dbReference type="GO" id="GO:0015171">
    <property type="term" value="F:amino acid transmembrane transporter activity"/>
    <property type="evidence" value="ECO:0007669"/>
    <property type="project" value="TreeGrafter"/>
</dbReference>
<protein>
    <submittedName>
        <fullName evidence="12">General amino acid permease</fullName>
    </submittedName>
</protein>
<evidence type="ECO:0000256" key="4">
    <source>
        <dbReference type="ARBA" id="ARBA00022692"/>
    </source>
</evidence>
<keyword evidence="13" id="KW-1185">Reference proteome</keyword>
<organism evidence="12 13">
    <name type="scientific">Favolaschia claudopus</name>
    <dbReference type="NCBI Taxonomy" id="2862362"/>
    <lineage>
        <taxon>Eukaryota</taxon>
        <taxon>Fungi</taxon>
        <taxon>Dikarya</taxon>
        <taxon>Basidiomycota</taxon>
        <taxon>Agaricomycotina</taxon>
        <taxon>Agaricomycetes</taxon>
        <taxon>Agaricomycetidae</taxon>
        <taxon>Agaricales</taxon>
        <taxon>Marasmiineae</taxon>
        <taxon>Mycenaceae</taxon>
        <taxon>Favolaschia</taxon>
    </lineage>
</organism>
<dbReference type="InterPro" id="IPR001892">
    <property type="entry name" value="Ribosomal_uS13"/>
</dbReference>
<evidence type="ECO:0000256" key="7">
    <source>
        <dbReference type="ARBA" id="ARBA00022989"/>
    </source>
</evidence>
<comment type="caution">
    <text evidence="12">The sequence shown here is derived from an EMBL/GenBank/DDBJ whole genome shotgun (WGS) entry which is preliminary data.</text>
</comment>
<dbReference type="InterPro" id="IPR010979">
    <property type="entry name" value="Ribosomal_uS13-like_H2TH"/>
</dbReference>
<keyword evidence="7 10" id="KW-1133">Transmembrane helix</keyword>
<dbReference type="AlphaFoldDB" id="A0AAW0B2Z5"/>
<dbReference type="GO" id="GO:0003735">
    <property type="term" value="F:structural constituent of ribosome"/>
    <property type="evidence" value="ECO:0007669"/>
    <property type="project" value="InterPro"/>
</dbReference>
<dbReference type="GO" id="GO:1990904">
    <property type="term" value="C:ribonucleoprotein complex"/>
    <property type="evidence" value="ECO:0007669"/>
    <property type="project" value="UniProtKB-KW"/>
</dbReference>
<evidence type="ECO:0000256" key="6">
    <source>
        <dbReference type="ARBA" id="ARBA00022980"/>
    </source>
</evidence>
<feature type="transmembrane region" description="Helical" evidence="10">
    <location>
        <begin position="305"/>
        <end position="326"/>
    </location>
</feature>
<evidence type="ECO:0000259" key="11">
    <source>
        <dbReference type="Pfam" id="PF00324"/>
    </source>
</evidence>
<name>A0AAW0B2Z5_9AGAR</name>
<feature type="transmembrane region" description="Helical" evidence="10">
    <location>
        <begin position="346"/>
        <end position="366"/>
    </location>
</feature>
<keyword evidence="4 10" id="KW-0812">Transmembrane</keyword>
<keyword evidence="5" id="KW-0029">Amino-acid transport</keyword>
<proteinExistence type="inferred from homology"/>
<evidence type="ECO:0000256" key="2">
    <source>
        <dbReference type="ARBA" id="ARBA00008080"/>
    </source>
</evidence>
<dbReference type="InterPro" id="IPR027437">
    <property type="entry name" value="Rbsml_uS13_C"/>
</dbReference>
<evidence type="ECO:0000256" key="9">
    <source>
        <dbReference type="ARBA" id="ARBA00023274"/>
    </source>
</evidence>
<dbReference type="Gene3D" id="4.10.910.10">
    <property type="entry name" value="30s ribosomal protein s13, domain 2"/>
    <property type="match status" value="1"/>
</dbReference>
<keyword evidence="9" id="KW-0687">Ribonucleoprotein</keyword>
<gene>
    <name evidence="12" type="ORF">R3P38DRAFT_2534991</name>
</gene>
<dbReference type="PANTHER" id="PTHR43341:SF15">
    <property type="entry name" value="GENERAL AMINO ACID PERMEASE AGP2"/>
    <property type="match status" value="1"/>
</dbReference>
<comment type="subcellular location">
    <subcellularLocation>
        <location evidence="1">Membrane</location>
        <topology evidence="1">Multi-pass membrane protein</topology>
    </subcellularLocation>
</comment>
<feature type="transmembrane region" description="Helical" evidence="10">
    <location>
        <begin position="608"/>
        <end position="633"/>
    </location>
</feature>
<dbReference type="GO" id="GO:0006412">
    <property type="term" value="P:translation"/>
    <property type="evidence" value="ECO:0007669"/>
    <property type="project" value="InterPro"/>
</dbReference>
<keyword evidence="6" id="KW-0689">Ribosomal protein</keyword>
<dbReference type="InterPro" id="IPR004841">
    <property type="entry name" value="AA-permease/SLC12A_dom"/>
</dbReference>
<sequence length="752" mass="84063">MVYVLGVNLPDRHLVKFALTQFYGIGRVTADRICARFQMHRTCRVRDLTPLQVTALASFLSSPKDSLSPPRYPTATPDFLPSTRTHQELAVEHRAERARRETENKQPEFILRRLRDKHILPDALKNLKIEAELKQEIRENIAHQKMIGSYVGRRHAMALPVRGQNTQNNAKTARKLNRVERYIVSLSPASAGLPSFPHTIFSSKTPKRETTDVDVVSFVSETSTRVDQTHRKLKGRHIQLIGIGGTIGTALFVQIGAALTQGGPGSLFLAFTIWSTFILAINNCLSEMVTWIPISSPFVRFADRFVDPALGFCAGINFFVFEAMLIPFEVVAFNLVLQFWTDKIPVAAVIAFVLVCYVILNSFTVGWYGESEFWLAVGKVILAVGLMSFTKDLELTSFQVGGNPLHDTYGFRNWDPSKVPGAPFAPTIKTGSLGRFLGFLTCLIQASFTIAGPDYVSMTAGEAELPRRTLPRAFKSVFYRLTTFFVLGSLCVGIVVPYSDEDLANALSEARPGAGSSPYVIAMQRMRIPVLPHLVNALILTAIFSAGNSYVYCASRTCFGLALQGKMPRIFTKCAPNGVPIYSVALTLSIALLSFLQVSNNAAVVLKWFVNLVTASQLLNYAIISFTYLKFYYALKAQGIPREHLPHKSFWQPFCGYYGLVGTFTMAFVGGYTVFLPGKWDVPSFLFSYAMLGLAPVLFVFWKVFHRTTWHRPENVTFFEKEREEVDRYEESYAGKQLPSNIFAKIMDSLFS</sequence>
<feature type="transmembrane region" description="Helical" evidence="10">
    <location>
        <begin position="240"/>
        <end position="259"/>
    </location>
</feature>
<dbReference type="PROSITE" id="PS50159">
    <property type="entry name" value="RIBOSOMAL_S13_2"/>
    <property type="match status" value="1"/>
</dbReference>
<evidence type="ECO:0000256" key="5">
    <source>
        <dbReference type="ARBA" id="ARBA00022970"/>
    </source>
</evidence>
<evidence type="ECO:0000313" key="12">
    <source>
        <dbReference type="EMBL" id="KAK7020439.1"/>
    </source>
</evidence>
<dbReference type="GO" id="GO:0016020">
    <property type="term" value="C:membrane"/>
    <property type="evidence" value="ECO:0007669"/>
    <property type="project" value="UniProtKB-SubCell"/>
</dbReference>
<feature type="transmembrane region" description="Helical" evidence="10">
    <location>
        <begin position="574"/>
        <end position="596"/>
    </location>
</feature>
<evidence type="ECO:0000256" key="8">
    <source>
        <dbReference type="ARBA" id="ARBA00023136"/>
    </source>
</evidence>
<keyword evidence="8 10" id="KW-0472">Membrane</keyword>
<feature type="transmembrane region" description="Helical" evidence="10">
    <location>
        <begin position="686"/>
        <end position="705"/>
    </location>
</feature>
<dbReference type="Gene3D" id="1.10.8.50">
    <property type="match status" value="1"/>
</dbReference>
<dbReference type="Proteomes" id="UP001362999">
    <property type="component" value="Unassembled WGS sequence"/>
</dbReference>
<evidence type="ECO:0000256" key="1">
    <source>
        <dbReference type="ARBA" id="ARBA00004141"/>
    </source>
</evidence>
<feature type="transmembrane region" description="Helical" evidence="10">
    <location>
        <begin position="477"/>
        <end position="498"/>
    </location>
</feature>
<reference evidence="12 13" key="1">
    <citation type="journal article" date="2024" name="J Genomics">
        <title>Draft genome sequencing and assembly of Favolaschia claudopus CIRM-BRFM 2984 isolated from oak limbs.</title>
        <authorList>
            <person name="Navarro D."/>
            <person name="Drula E."/>
            <person name="Chaduli D."/>
            <person name="Cazenave R."/>
            <person name="Ahrendt S."/>
            <person name="Wang J."/>
            <person name="Lipzen A."/>
            <person name="Daum C."/>
            <person name="Barry K."/>
            <person name="Grigoriev I.V."/>
            <person name="Favel A."/>
            <person name="Rosso M.N."/>
            <person name="Martin F."/>
        </authorList>
    </citation>
    <scope>NUCLEOTIDE SEQUENCE [LARGE SCALE GENOMIC DNA]</scope>
    <source>
        <strain evidence="12 13">CIRM-BRFM 2984</strain>
    </source>
</reference>
<dbReference type="InterPro" id="IPR050524">
    <property type="entry name" value="APC_YAT"/>
</dbReference>
<dbReference type="Pfam" id="PF00324">
    <property type="entry name" value="AA_permease"/>
    <property type="match status" value="1"/>
</dbReference>
<comment type="similarity">
    <text evidence="2">Belongs to the universal ribosomal protein uS13 family.</text>
</comment>
<feature type="transmembrane region" description="Helical" evidence="10">
    <location>
        <begin position="533"/>
        <end position="553"/>
    </location>
</feature>
<dbReference type="Gene3D" id="1.20.1740.10">
    <property type="entry name" value="Amino acid/polyamine transporter I"/>
    <property type="match status" value="1"/>
</dbReference>
<dbReference type="PANTHER" id="PTHR43341">
    <property type="entry name" value="AMINO ACID PERMEASE"/>
    <property type="match status" value="1"/>
</dbReference>
<keyword evidence="3" id="KW-0813">Transport</keyword>
<dbReference type="Pfam" id="PF00416">
    <property type="entry name" value="Ribosomal_S13"/>
    <property type="match status" value="2"/>
</dbReference>
<evidence type="ECO:0000256" key="3">
    <source>
        <dbReference type="ARBA" id="ARBA00022448"/>
    </source>
</evidence>
<feature type="transmembrane region" description="Helical" evidence="10">
    <location>
        <begin position="265"/>
        <end position="285"/>
    </location>
</feature>
<evidence type="ECO:0000256" key="10">
    <source>
        <dbReference type="SAM" id="Phobius"/>
    </source>
</evidence>
<dbReference type="EMBL" id="JAWWNJ010000041">
    <property type="protein sequence ID" value="KAK7020439.1"/>
    <property type="molecule type" value="Genomic_DNA"/>
</dbReference>
<dbReference type="FunFam" id="1.20.1740.10:FF:000006">
    <property type="entry name" value="General amino acid permease"/>
    <property type="match status" value="1"/>
</dbReference>
<dbReference type="GO" id="GO:0003723">
    <property type="term" value="F:RNA binding"/>
    <property type="evidence" value="ECO:0007669"/>
    <property type="project" value="InterPro"/>
</dbReference>
<evidence type="ECO:0000313" key="13">
    <source>
        <dbReference type="Proteomes" id="UP001362999"/>
    </source>
</evidence>
<feature type="domain" description="Amino acid permease/ SLC12A" evidence="11">
    <location>
        <begin position="237"/>
        <end position="708"/>
    </location>
</feature>
<dbReference type="GO" id="GO:0005840">
    <property type="term" value="C:ribosome"/>
    <property type="evidence" value="ECO:0007669"/>
    <property type="project" value="UniProtKB-KW"/>
</dbReference>
<feature type="transmembrane region" description="Helical" evidence="10">
    <location>
        <begin position="654"/>
        <end position="674"/>
    </location>
</feature>
<accession>A0AAW0B2Z5</accession>